<reference evidence="2 3" key="1">
    <citation type="submission" date="2014-01" db="EMBL/GenBank/DDBJ databases">
        <authorList>
            <person name="Dobos K."/>
            <person name="Lenaerts A."/>
            <person name="Ordway D."/>
            <person name="DeGroote M.A."/>
            <person name="Parker T."/>
            <person name="Sizemore C."/>
            <person name="Tallon L.J."/>
            <person name="Sadzewicz L.K."/>
            <person name="Sengamalay N."/>
            <person name="Fraser C.M."/>
            <person name="Hine E."/>
            <person name="Shefchek K.A."/>
            <person name="Das S.P."/>
            <person name="Tettelin H."/>
        </authorList>
    </citation>
    <scope>NUCLEOTIDE SEQUENCE [LARGE SCALE GENOMIC DNA]</scope>
    <source>
        <strain evidence="2 3">Harvey</strain>
    </source>
</reference>
<feature type="region of interest" description="Disordered" evidence="1">
    <location>
        <begin position="196"/>
        <end position="215"/>
    </location>
</feature>
<dbReference type="EMBL" id="JAOL01000167">
    <property type="protein sequence ID" value="EUA86881.1"/>
    <property type="molecule type" value="Genomic_DNA"/>
</dbReference>
<feature type="region of interest" description="Disordered" evidence="1">
    <location>
        <begin position="23"/>
        <end position="103"/>
    </location>
</feature>
<evidence type="ECO:0000313" key="3">
    <source>
        <dbReference type="Proteomes" id="UP000020681"/>
    </source>
</evidence>
<accession>A0ABP3AB26</accession>
<comment type="caution">
    <text evidence="2">The sequence shown here is derived from an EMBL/GenBank/DDBJ whole genome shotgun (WGS) entry which is preliminary data.</text>
</comment>
<gene>
    <name evidence="2" type="ORF">I551_6622</name>
</gene>
<name>A0ABP3AB26_MYCUL</name>
<evidence type="ECO:0008006" key="4">
    <source>
        <dbReference type="Google" id="ProtNLM"/>
    </source>
</evidence>
<evidence type="ECO:0000313" key="2">
    <source>
        <dbReference type="EMBL" id="EUA86881.1"/>
    </source>
</evidence>
<feature type="compositionally biased region" description="Low complexity" evidence="1">
    <location>
        <begin position="30"/>
        <end position="45"/>
    </location>
</feature>
<sequence length="215" mass="21399">MARVVRVGMPAGSVTVAVAAMVAPGPPERPAGGQRWRARRQAAAGSDGGRRQGRQCGLRQRRNRRNRRHRRGRRPGSPGGTPGAQGFRAGDAGNGGVGGIGGDGGHIKGHGGAGGIGGTGGAGVIGGDGGPVALAVMPSPRDSTTAPPVPEVWAATAATAPMEVTAIPVTRRGAPEGMAVTVGTAPTGAVAVRAASTVTRHQGRPRCPGNHGRRR</sequence>
<feature type="compositionally biased region" description="Basic residues" evidence="1">
    <location>
        <begin position="59"/>
        <end position="74"/>
    </location>
</feature>
<protein>
    <recommendedName>
        <fullName evidence="4">PE-PGRS family protein</fullName>
    </recommendedName>
</protein>
<proteinExistence type="predicted"/>
<keyword evidence="3" id="KW-1185">Reference proteome</keyword>
<organism evidence="2 3">
    <name type="scientific">Mycobacterium ulcerans str. Harvey</name>
    <dbReference type="NCBI Taxonomy" id="1299332"/>
    <lineage>
        <taxon>Bacteria</taxon>
        <taxon>Bacillati</taxon>
        <taxon>Actinomycetota</taxon>
        <taxon>Actinomycetes</taxon>
        <taxon>Mycobacteriales</taxon>
        <taxon>Mycobacteriaceae</taxon>
        <taxon>Mycobacterium</taxon>
        <taxon>Mycobacterium ulcerans group</taxon>
    </lineage>
</organism>
<feature type="compositionally biased region" description="Gly residues" evidence="1">
    <location>
        <begin position="92"/>
        <end position="103"/>
    </location>
</feature>
<dbReference type="Proteomes" id="UP000020681">
    <property type="component" value="Unassembled WGS sequence"/>
</dbReference>
<evidence type="ECO:0000256" key="1">
    <source>
        <dbReference type="SAM" id="MobiDB-lite"/>
    </source>
</evidence>